<keyword evidence="3" id="KW-1185">Reference proteome</keyword>
<dbReference type="InParanoid" id="B0DV74"/>
<dbReference type="GeneID" id="6083510"/>
<feature type="signal peptide" evidence="1">
    <location>
        <begin position="1"/>
        <end position="21"/>
    </location>
</feature>
<name>B0DV74_LACBS</name>
<evidence type="ECO:0000256" key="1">
    <source>
        <dbReference type="SAM" id="SignalP"/>
    </source>
</evidence>
<reference evidence="2 3" key="1">
    <citation type="journal article" date="2008" name="Nature">
        <title>The genome of Laccaria bicolor provides insights into mycorrhizal symbiosis.</title>
        <authorList>
            <person name="Martin F."/>
            <person name="Aerts A."/>
            <person name="Ahren D."/>
            <person name="Brun A."/>
            <person name="Danchin E.G.J."/>
            <person name="Duchaussoy F."/>
            <person name="Gibon J."/>
            <person name="Kohler A."/>
            <person name="Lindquist E."/>
            <person name="Pereda V."/>
            <person name="Salamov A."/>
            <person name="Shapiro H.J."/>
            <person name="Wuyts J."/>
            <person name="Blaudez D."/>
            <person name="Buee M."/>
            <person name="Brokstein P."/>
            <person name="Canbaeck B."/>
            <person name="Cohen D."/>
            <person name="Courty P.E."/>
            <person name="Coutinho P.M."/>
            <person name="Delaruelle C."/>
            <person name="Detter J.C."/>
            <person name="Deveau A."/>
            <person name="DiFazio S."/>
            <person name="Duplessis S."/>
            <person name="Fraissinet-Tachet L."/>
            <person name="Lucic E."/>
            <person name="Frey-Klett P."/>
            <person name="Fourrey C."/>
            <person name="Feussner I."/>
            <person name="Gay G."/>
            <person name="Grimwood J."/>
            <person name="Hoegger P.J."/>
            <person name="Jain P."/>
            <person name="Kilaru S."/>
            <person name="Labbe J."/>
            <person name="Lin Y.C."/>
            <person name="Legue V."/>
            <person name="Le Tacon F."/>
            <person name="Marmeisse R."/>
            <person name="Melayah D."/>
            <person name="Montanini B."/>
            <person name="Muratet M."/>
            <person name="Nehls U."/>
            <person name="Niculita-Hirzel H."/>
            <person name="Oudot-Le Secq M.P."/>
            <person name="Peter M."/>
            <person name="Quesneville H."/>
            <person name="Rajashekar B."/>
            <person name="Reich M."/>
            <person name="Rouhier N."/>
            <person name="Schmutz J."/>
            <person name="Yin T."/>
            <person name="Chalot M."/>
            <person name="Henrissat B."/>
            <person name="Kuees U."/>
            <person name="Lucas S."/>
            <person name="Van de Peer Y."/>
            <person name="Podila G.K."/>
            <person name="Polle A."/>
            <person name="Pukkila P.J."/>
            <person name="Richardson P.M."/>
            <person name="Rouze P."/>
            <person name="Sanders I.R."/>
            <person name="Stajich J.E."/>
            <person name="Tunlid A."/>
            <person name="Tuskan G."/>
            <person name="Grigoriev I.V."/>
        </authorList>
    </citation>
    <scope>NUCLEOTIDE SEQUENCE [LARGE SCALE GENOMIC DNA]</scope>
    <source>
        <strain evidence="3">S238N-H82 / ATCC MYA-4686</strain>
    </source>
</reference>
<accession>B0DV74</accession>
<proteinExistence type="predicted"/>
<dbReference type="RefSeq" id="XP_001887881.1">
    <property type="nucleotide sequence ID" value="XM_001887846.1"/>
</dbReference>
<protein>
    <submittedName>
        <fullName evidence="2">Ectomycorrhiza-regulated small secreted protein</fullName>
    </submittedName>
</protein>
<sequence length="148" mass="16168">MRHSLTGTFVALVLFPLCCLAHPQESPPPVVTTTTCSYSCPPNDYSGFRLISKVDAIGYDSAYSIFECVYRDEVVGGVKKAQTCSYHKNSGLRALSSQAIPSCPTQALPCMAGSQPVFSNMDGKTPETPPWVESGRFLLWKKENPSRD</sequence>
<feature type="chain" id="PRO_5002747368" evidence="1">
    <location>
        <begin position="22"/>
        <end position="148"/>
    </location>
</feature>
<dbReference type="Proteomes" id="UP000001194">
    <property type="component" value="Unassembled WGS sequence"/>
</dbReference>
<gene>
    <name evidence="2" type="primary">MISSP16.2</name>
    <name evidence="2" type="ORF">LACBIDRAFT_333197</name>
</gene>
<evidence type="ECO:0000313" key="3">
    <source>
        <dbReference type="Proteomes" id="UP000001194"/>
    </source>
</evidence>
<dbReference type="AlphaFoldDB" id="B0DV74"/>
<dbReference type="KEGG" id="lbc:LACBIDRAFT_333197"/>
<organism evidence="3">
    <name type="scientific">Laccaria bicolor (strain S238N-H82 / ATCC MYA-4686)</name>
    <name type="common">Bicoloured deceiver</name>
    <name type="synonym">Laccaria laccata var. bicolor</name>
    <dbReference type="NCBI Taxonomy" id="486041"/>
    <lineage>
        <taxon>Eukaryota</taxon>
        <taxon>Fungi</taxon>
        <taxon>Dikarya</taxon>
        <taxon>Basidiomycota</taxon>
        <taxon>Agaricomycotina</taxon>
        <taxon>Agaricomycetes</taxon>
        <taxon>Agaricomycetidae</taxon>
        <taxon>Agaricales</taxon>
        <taxon>Agaricineae</taxon>
        <taxon>Hydnangiaceae</taxon>
        <taxon>Laccaria</taxon>
    </lineage>
</organism>
<dbReference type="EMBL" id="DS547138">
    <property type="protein sequence ID" value="EDR01529.1"/>
    <property type="molecule type" value="Genomic_DNA"/>
</dbReference>
<dbReference type="HOGENOM" id="CLU_126118_0_0_1"/>
<dbReference type="OrthoDB" id="2978948at2759"/>
<keyword evidence="1" id="KW-0732">Signal</keyword>
<evidence type="ECO:0000313" key="2">
    <source>
        <dbReference type="EMBL" id="EDR01529.1"/>
    </source>
</evidence>